<keyword evidence="2" id="KW-1185">Reference proteome</keyword>
<feature type="compositionally biased region" description="Low complexity" evidence="1">
    <location>
        <begin position="1"/>
        <end position="17"/>
    </location>
</feature>
<accession>A0A6J3HPV2</accession>
<evidence type="ECO:0000313" key="2">
    <source>
        <dbReference type="Proteomes" id="UP000504640"/>
    </source>
</evidence>
<proteinExistence type="predicted"/>
<feature type="compositionally biased region" description="Basic and acidic residues" evidence="1">
    <location>
        <begin position="44"/>
        <end position="53"/>
    </location>
</feature>
<evidence type="ECO:0000256" key="1">
    <source>
        <dbReference type="SAM" id="MobiDB-lite"/>
    </source>
</evidence>
<name>A0A6J3HPV2_SAPAP</name>
<reference evidence="3" key="1">
    <citation type="submission" date="2025-08" db="UniProtKB">
        <authorList>
            <consortium name="RefSeq"/>
        </authorList>
    </citation>
    <scope>IDENTIFICATION</scope>
    <source>
        <tissue evidence="3">Blood</tissue>
    </source>
</reference>
<organism evidence="2 3">
    <name type="scientific">Sapajus apella</name>
    <name type="common">Brown-capped capuchin</name>
    <name type="synonym">Cebus apella</name>
    <dbReference type="NCBI Taxonomy" id="9515"/>
    <lineage>
        <taxon>Eukaryota</taxon>
        <taxon>Metazoa</taxon>
        <taxon>Chordata</taxon>
        <taxon>Craniata</taxon>
        <taxon>Vertebrata</taxon>
        <taxon>Euteleostomi</taxon>
        <taxon>Mammalia</taxon>
        <taxon>Eutheria</taxon>
        <taxon>Euarchontoglires</taxon>
        <taxon>Primates</taxon>
        <taxon>Haplorrhini</taxon>
        <taxon>Platyrrhini</taxon>
        <taxon>Cebidae</taxon>
        <taxon>Cebinae</taxon>
        <taxon>Sapajus</taxon>
    </lineage>
</organism>
<dbReference type="GeneID" id="116549988"/>
<feature type="region of interest" description="Disordered" evidence="1">
    <location>
        <begin position="1"/>
        <end position="81"/>
    </location>
</feature>
<dbReference type="RefSeq" id="XP_032131629.1">
    <property type="nucleotide sequence ID" value="XM_032275738.1"/>
</dbReference>
<evidence type="ECO:0000313" key="3">
    <source>
        <dbReference type="RefSeq" id="XP_032131629.1"/>
    </source>
</evidence>
<dbReference type="Proteomes" id="UP000504640">
    <property type="component" value="Unplaced"/>
</dbReference>
<sequence length="140" mass="14769">MALKSGYSSVSASLSPSSPSPVWPQALGEPGWGVTRRPLGAEEAPVRRLRAPDKSGAGDSSAVSMEERETEEVGGRSSRKNAATVSAASLPPCFGVKSCRCRRCSCRRCLLYFSWFRGRLSPPVGHCAGRGVGITVRGGD</sequence>
<protein>
    <submittedName>
        <fullName evidence="3">Uncharacterized protein LOC116549988 isoform X1</fullName>
    </submittedName>
</protein>
<dbReference type="AlphaFoldDB" id="A0A6J3HPV2"/>
<gene>
    <name evidence="3" type="primary">LOC116549988</name>
</gene>
<feature type="compositionally biased region" description="Basic and acidic residues" evidence="1">
    <location>
        <begin position="65"/>
        <end position="74"/>
    </location>
</feature>